<sequence length="91" mass="9981">MSERAPDGSGLPNGHGIREMSRLPGRSGSTAFQRLRHRSDAVRVLLDRALTHAVALLRWHAALQLLQFLGRETLELSGAGDLPYFGNSAYL</sequence>
<reference evidence="2" key="1">
    <citation type="journal article" date="2019" name="Microbiol. Resour. Announc.">
        <title>Complete Genome Sequence of Rubrobacter xylanophilus Strain AA3-22, Isolated from Arima Onsen in Japan.</title>
        <authorList>
            <person name="Tomariguchi N."/>
            <person name="Miyazaki K."/>
        </authorList>
    </citation>
    <scope>NUCLEOTIDE SEQUENCE [LARGE SCALE GENOMIC DNA]</scope>
    <source>
        <strain evidence="2">AA3-22</strain>
    </source>
</reference>
<proteinExistence type="predicted"/>
<feature type="region of interest" description="Disordered" evidence="1">
    <location>
        <begin position="1"/>
        <end position="32"/>
    </location>
</feature>
<dbReference type="AlphaFoldDB" id="A0A510HKZ4"/>
<evidence type="ECO:0000313" key="3">
    <source>
        <dbReference type="Proteomes" id="UP000318065"/>
    </source>
</evidence>
<keyword evidence="3" id="KW-1185">Reference proteome</keyword>
<organism evidence="2 3">
    <name type="scientific">Rubrobacter xylanophilus</name>
    <dbReference type="NCBI Taxonomy" id="49319"/>
    <lineage>
        <taxon>Bacteria</taxon>
        <taxon>Bacillati</taxon>
        <taxon>Actinomycetota</taxon>
        <taxon>Rubrobacteria</taxon>
        <taxon>Rubrobacterales</taxon>
        <taxon>Rubrobacteraceae</taxon>
        <taxon>Rubrobacter</taxon>
    </lineage>
</organism>
<dbReference type="EMBL" id="AP019791">
    <property type="protein sequence ID" value="BBL79263.1"/>
    <property type="molecule type" value="Genomic_DNA"/>
</dbReference>
<dbReference type="Proteomes" id="UP000318065">
    <property type="component" value="Chromosome"/>
</dbReference>
<gene>
    <name evidence="2" type="ORF">RxyAA322_11170</name>
</gene>
<protein>
    <submittedName>
        <fullName evidence="2">Uncharacterized protein</fullName>
    </submittedName>
</protein>
<name>A0A510HKZ4_9ACTN</name>
<evidence type="ECO:0000256" key="1">
    <source>
        <dbReference type="SAM" id="MobiDB-lite"/>
    </source>
</evidence>
<accession>A0A510HKZ4</accession>
<evidence type="ECO:0000313" key="2">
    <source>
        <dbReference type="EMBL" id="BBL79263.1"/>
    </source>
</evidence>